<feature type="domain" description="TTF-type" evidence="2">
    <location>
        <begin position="145"/>
        <end position="226"/>
    </location>
</feature>
<dbReference type="AlphaFoldDB" id="A0A1D1W0A9"/>
<comment type="caution">
    <text evidence="3">The sequence shown here is derived from an EMBL/GenBank/DDBJ whole genome shotgun (WGS) entry which is preliminary data.</text>
</comment>
<dbReference type="PANTHER" id="PTHR46880">
    <property type="entry name" value="RAS-ASSOCIATING DOMAIN-CONTAINING PROTEIN"/>
    <property type="match status" value="1"/>
</dbReference>
<evidence type="ECO:0000256" key="1">
    <source>
        <dbReference type="SAM" id="MobiDB-lite"/>
    </source>
</evidence>
<accession>A0A1D1W0A9</accession>
<dbReference type="SMART" id="SM00597">
    <property type="entry name" value="ZnF_TTF"/>
    <property type="match status" value="1"/>
</dbReference>
<sequence length="324" mass="36228">MESSLQQEATSGPHMYESLLMEGEADGVSGDVSEQTETTESIGEDLTEMETETGLQLAEDAASQSLTSPQATSSFTVNSSLPLSTGPIRARVHKRTYIRVMKEEATEEAVVQPEGEDEDEVELPDPADAEARETAQLAIGKRSSGERPFQLQWLYQFKWLRYDEENNRMFCDYCTEAKRKNAFGKERGTNNFRKSNCEEHQRSREHRLAQEQLATLRKSRPSSALDDSVEEVVRGYYQPRNVHIASQKGKAIVSPQKAGGQVAAPAENISQANLEFHAKKAHMLLSGFMCQKNLPTTLAKELLDIMPFMFPDSKIASAIPKMEF</sequence>
<dbReference type="PANTHER" id="PTHR46880:SF9">
    <property type="entry name" value="ZINC FINGER PROTEIN 862"/>
    <property type="match status" value="1"/>
</dbReference>
<feature type="compositionally biased region" description="Acidic residues" evidence="1">
    <location>
        <begin position="42"/>
        <end position="51"/>
    </location>
</feature>
<dbReference type="EMBL" id="BDGG01000013">
    <property type="protein sequence ID" value="GAV06083.1"/>
    <property type="molecule type" value="Genomic_DNA"/>
</dbReference>
<evidence type="ECO:0000259" key="2">
    <source>
        <dbReference type="SMART" id="SM00597"/>
    </source>
</evidence>
<feature type="compositionally biased region" description="Polar residues" evidence="1">
    <location>
        <begin position="1"/>
        <end position="10"/>
    </location>
</feature>
<dbReference type="Proteomes" id="UP000186922">
    <property type="component" value="Unassembled WGS sequence"/>
</dbReference>
<organism evidence="3 4">
    <name type="scientific">Ramazzottius varieornatus</name>
    <name type="common">Water bear</name>
    <name type="synonym">Tardigrade</name>
    <dbReference type="NCBI Taxonomy" id="947166"/>
    <lineage>
        <taxon>Eukaryota</taxon>
        <taxon>Metazoa</taxon>
        <taxon>Ecdysozoa</taxon>
        <taxon>Tardigrada</taxon>
        <taxon>Eutardigrada</taxon>
        <taxon>Parachela</taxon>
        <taxon>Hypsibioidea</taxon>
        <taxon>Ramazzottiidae</taxon>
        <taxon>Ramazzottius</taxon>
    </lineage>
</organism>
<dbReference type="Pfam" id="PF25431">
    <property type="entry name" value="zf-C17orf113"/>
    <property type="match status" value="1"/>
</dbReference>
<evidence type="ECO:0000313" key="3">
    <source>
        <dbReference type="EMBL" id="GAV06083.1"/>
    </source>
</evidence>
<proteinExistence type="predicted"/>
<keyword evidence="4" id="KW-1185">Reference proteome</keyword>
<dbReference type="InterPro" id="IPR057456">
    <property type="entry name" value="Znf_C17orf113"/>
</dbReference>
<dbReference type="STRING" id="947166.A0A1D1W0A9"/>
<dbReference type="InterPro" id="IPR006580">
    <property type="entry name" value="Znf_TTF"/>
</dbReference>
<evidence type="ECO:0000313" key="4">
    <source>
        <dbReference type="Proteomes" id="UP000186922"/>
    </source>
</evidence>
<reference evidence="3 4" key="1">
    <citation type="journal article" date="2016" name="Nat. Commun.">
        <title>Extremotolerant tardigrade genome and improved radiotolerance of human cultured cells by tardigrade-unique protein.</title>
        <authorList>
            <person name="Hashimoto T."/>
            <person name="Horikawa D.D."/>
            <person name="Saito Y."/>
            <person name="Kuwahara H."/>
            <person name="Kozuka-Hata H."/>
            <person name="Shin-I T."/>
            <person name="Minakuchi Y."/>
            <person name="Ohishi K."/>
            <person name="Motoyama A."/>
            <person name="Aizu T."/>
            <person name="Enomoto A."/>
            <person name="Kondo K."/>
            <person name="Tanaka S."/>
            <person name="Hara Y."/>
            <person name="Koshikawa S."/>
            <person name="Sagara H."/>
            <person name="Miura T."/>
            <person name="Yokobori S."/>
            <person name="Miyagawa K."/>
            <person name="Suzuki Y."/>
            <person name="Kubo T."/>
            <person name="Oyama M."/>
            <person name="Kohara Y."/>
            <person name="Fujiyama A."/>
            <person name="Arakawa K."/>
            <person name="Katayama T."/>
            <person name="Toyoda A."/>
            <person name="Kunieda T."/>
        </authorList>
    </citation>
    <scope>NUCLEOTIDE SEQUENCE [LARGE SCALE GENOMIC DNA]</scope>
    <source>
        <strain evidence="3 4">YOKOZUNA-1</strain>
    </source>
</reference>
<feature type="compositionally biased region" description="Polar residues" evidence="1">
    <location>
        <begin position="62"/>
        <end position="78"/>
    </location>
</feature>
<feature type="region of interest" description="Disordered" evidence="1">
    <location>
        <begin position="1"/>
        <end position="78"/>
    </location>
</feature>
<name>A0A1D1W0A9_RAMVA</name>
<dbReference type="OrthoDB" id="5560627at2759"/>
<gene>
    <name evidence="3" type="primary">RvY_16118-1</name>
    <name evidence="3" type="synonym">RvY_16118.1</name>
    <name evidence="3" type="ORF">RvY_16118</name>
</gene>
<protein>
    <recommendedName>
        <fullName evidence="2">TTF-type domain-containing protein</fullName>
    </recommendedName>
</protein>
<feature type="compositionally biased region" description="Polar residues" evidence="1">
    <location>
        <begin position="32"/>
        <end position="41"/>
    </location>
</feature>